<reference evidence="2 3" key="2">
    <citation type="submission" date="2020-03" db="EMBL/GenBank/DDBJ databases">
        <authorList>
            <person name="Ichikawa N."/>
            <person name="Kimura A."/>
            <person name="Kitahashi Y."/>
            <person name="Uohara A."/>
        </authorList>
    </citation>
    <scope>NUCLEOTIDE SEQUENCE [LARGE SCALE GENOMIC DNA]</scope>
    <source>
        <strain evidence="2 3">NBRC 108638</strain>
    </source>
</reference>
<reference evidence="2 3" key="1">
    <citation type="submission" date="2020-03" db="EMBL/GenBank/DDBJ databases">
        <title>Whole genome shotgun sequence of Phytohabitans rumicis NBRC 108638.</title>
        <authorList>
            <person name="Komaki H."/>
            <person name="Tamura T."/>
        </authorList>
    </citation>
    <scope>NUCLEOTIDE SEQUENCE [LARGE SCALE GENOMIC DNA]</scope>
    <source>
        <strain evidence="2 3">NBRC 108638</strain>
    </source>
</reference>
<keyword evidence="3" id="KW-1185">Reference proteome</keyword>
<dbReference type="Proteomes" id="UP000482960">
    <property type="component" value="Unassembled WGS sequence"/>
</dbReference>
<dbReference type="EMBL" id="BLPG01000001">
    <property type="protein sequence ID" value="GFJ88530.1"/>
    <property type="molecule type" value="Genomic_DNA"/>
</dbReference>
<organism evidence="2 3">
    <name type="scientific">Phytohabitans rumicis</name>
    <dbReference type="NCBI Taxonomy" id="1076125"/>
    <lineage>
        <taxon>Bacteria</taxon>
        <taxon>Bacillati</taxon>
        <taxon>Actinomycetota</taxon>
        <taxon>Actinomycetes</taxon>
        <taxon>Micromonosporales</taxon>
        <taxon>Micromonosporaceae</taxon>
    </lineage>
</organism>
<dbReference type="Gene3D" id="3.30.70.100">
    <property type="match status" value="1"/>
</dbReference>
<dbReference type="InterPro" id="IPR011008">
    <property type="entry name" value="Dimeric_a/b-barrel"/>
</dbReference>
<evidence type="ECO:0000313" key="2">
    <source>
        <dbReference type="EMBL" id="GFJ88530.1"/>
    </source>
</evidence>
<dbReference type="AlphaFoldDB" id="A0A6V8KYT2"/>
<dbReference type="InterPro" id="IPR007138">
    <property type="entry name" value="ABM_dom"/>
</dbReference>
<proteinExistence type="predicted"/>
<dbReference type="Pfam" id="PF03992">
    <property type="entry name" value="ABM"/>
    <property type="match status" value="1"/>
</dbReference>
<evidence type="ECO:0000313" key="3">
    <source>
        <dbReference type="Proteomes" id="UP000482960"/>
    </source>
</evidence>
<dbReference type="SUPFAM" id="SSF54909">
    <property type="entry name" value="Dimeric alpha+beta barrel"/>
    <property type="match status" value="1"/>
</dbReference>
<feature type="domain" description="ABM" evidence="1">
    <location>
        <begin position="2"/>
        <end position="91"/>
    </location>
</feature>
<protein>
    <recommendedName>
        <fullName evidence="1">ABM domain-containing protein</fullName>
    </recommendedName>
</protein>
<evidence type="ECO:0000259" key="1">
    <source>
        <dbReference type="PROSITE" id="PS51725"/>
    </source>
</evidence>
<dbReference type="PROSITE" id="PS51725">
    <property type="entry name" value="ABM"/>
    <property type="match status" value="1"/>
</dbReference>
<accession>A0A6V8KYT2</accession>
<sequence length="100" mass="11287">MFIVILDFSTAAADRPAALAQLDGEREQVRAMPGNVAFRVYADREDENRVGVIHEWDDEESFVGYQQSDSFARSGEVLRPMMIGAPVSRRFHAELRETLA</sequence>
<name>A0A6V8KYT2_9ACTN</name>
<gene>
    <name evidence="2" type="ORF">Prum_021720</name>
</gene>
<comment type="caution">
    <text evidence="2">The sequence shown here is derived from an EMBL/GenBank/DDBJ whole genome shotgun (WGS) entry which is preliminary data.</text>
</comment>